<evidence type="ECO:0000313" key="1">
    <source>
        <dbReference type="EMBL" id="EFG04955.2"/>
    </source>
</evidence>
<name>D5SM12_STRCL</name>
<keyword evidence="1" id="KW-0614">Plasmid</keyword>
<accession>D5SM12</accession>
<dbReference type="EMBL" id="CM000914">
    <property type="protein sequence ID" value="EFG04955.2"/>
    <property type="molecule type" value="Genomic_DNA"/>
</dbReference>
<organism evidence="1 2">
    <name type="scientific">Streptomyces clavuligerus</name>
    <dbReference type="NCBI Taxonomy" id="1901"/>
    <lineage>
        <taxon>Bacteria</taxon>
        <taxon>Bacillati</taxon>
        <taxon>Actinomycetota</taxon>
        <taxon>Actinomycetes</taxon>
        <taxon>Kitasatosporales</taxon>
        <taxon>Streptomycetaceae</taxon>
        <taxon>Streptomyces</taxon>
    </lineage>
</organism>
<evidence type="ECO:0000313" key="2">
    <source>
        <dbReference type="Proteomes" id="UP000002357"/>
    </source>
</evidence>
<keyword evidence="2" id="KW-1185">Reference proteome</keyword>
<geneLocation type="plasmid" evidence="1 2">
    <name>pSCL4</name>
</geneLocation>
<proteinExistence type="predicted"/>
<gene>
    <name evidence="1" type="ORF">SCLAV_p1473</name>
</gene>
<dbReference type="Proteomes" id="UP000002357">
    <property type="component" value="Plasmid pSCL4"/>
</dbReference>
<reference evidence="1 2" key="1">
    <citation type="journal article" date="2010" name="Genome Biol. Evol.">
        <title>The sequence of a 1.8-mb bacterial linear plasmid reveals a rich evolutionary reservoir of secondary metabolic pathways.</title>
        <authorList>
            <person name="Medema M.H."/>
            <person name="Trefzer A."/>
            <person name="Kovalchuk A."/>
            <person name="van den Berg M."/>
            <person name="Mueller U."/>
            <person name="Heijne W."/>
            <person name="Wu L."/>
            <person name="Alam M.T."/>
            <person name="Ronning C.M."/>
            <person name="Nierman W.C."/>
            <person name="Bovenberg R.A.L."/>
            <person name="Breitling R."/>
            <person name="Takano E."/>
        </authorList>
    </citation>
    <scope>NUCLEOTIDE SEQUENCE [LARGE SCALE GENOMIC DNA]</scope>
    <source>
        <strain evidence="2">ATCC 27064 / DSM 738 / JCM 4710 / NBRC 13307 / NCIMB 12785 / NRRL 3585 / VKM Ac-602</strain>
        <plasmid evidence="1">pSCL4</plasmid>
    </source>
</reference>
<sequence length="40" mass="4645">MGVTQKYLAISDSQRRADRHIAVTWFSTSHRAGNKFPRVR</sequence>
<dbReference type="AlphaFoldDB" id="D5SM12"/>
<protein>
    <submittedName>
        <fullName evidence="1">Uncharacterized protein</fullName>
    </submittedName>
</protein>